<dbReference type="EMBL" id="LQQO01000003">
    <property type="protein sequence ID" value="KZE18030.1"/>
    <property type="molecule type" value="Genomic_DNA"/>
</dbReference>
<feature type="domain" description="Tyrosine-protein kinase G-rich" evidence="9">
    <location>
        <begin position="328"/>
        <end position="404"/>
    </location>
</feature>
<keyword evidence="5 7" id="KW-0472">Membrane</keyword>
<dbReference type="InterPro" id="IPR050445">
    <property type="entry name" value="Bact_polysacc_biosynth/exp"/>
</dbReference>
<dbReference type="InterPro" id="IPR003856">
    <property type="entry name" value="LPS_length_determ_N"/>
</dbReference>
<evidence type="ECO:0000256" key="2">
    <source>
        <dbReference type="ARBA" id="ARBA00022475"/>
    </source>
</evidence>
<organism evidence="10 11">
    <name type="scientific">Sphingomonas hankookensis</name>
    <dbReference type="NCBI Taxonomy" id="563996"/>
    <lineage>
        <taxon>Bacteria</taxon>
        <taxon>Pseudomonadati</taxon>
        <taxon>Pseudomonadota</taxon>
        <taxon>Alphaproteobacteria</taxon>
        <taxon>Sphingomonadales</taxon>
        <taxon>Sphingomonadaceae</taxon>
        <taxon>Sphingomonas</taxon>
    </lineage>
</organism>
<feature type="transmembrane region" description="Helical" evidence="7">
    <location>
        <begin position="383"/>
        <end position="405"/>
    </location>
</feature>
<evidence type="ECO:0000256" key="3">
    <source>
        <dbReference type="ARBA" id="ARBA00022692"/>
    </source>
</evidence>
<feature type="domain" description="Polysaccharide chain length determinant N-terminal" evidence="8">
    <location>
        <begin position="3"/>
        <end position="91"/>
    </location>
</feature>
<dbReference type="Pfam" id="PF13807">
    <property type="entry name" value="GNVR"/>
    <property type="match status" value="1"/>
</dbReference>
<gene>
    <name evidence="10" type="ORF">AVT10_09590</name>
</gene>
<dbReference type="Pfam" id="PF02706">
    <property type="entry name" value="Wzz"/>
    <property type="match status" value="1"/>
</dbReference>
<feature type="coiled-coil region" evidence="6">
    <location>
        <begin position="172"/>
        <end position="228"/>
    </location>
</feature>
<sequence length="446" mass="48121">MSFNLADLWQVVRTRLMLILLVGGVVFALAATLALIQPRQYRATSSLLVDLAQTDQSEKDQQQSAAVIDSIIGTQVSVLRSELVLSEVAAKSGLIEKPNDPVEVQRVRDEIAKNLSVDTDRQSNVITIGYIDRDPETAARVANLFADTFLAKQVELRVNPARVNARWYDQRTAEVRERFEQAQRRLTDFQRANGIIGVDRMDVEAEKLKSLSAELTSAEAAAAEARSKAGGANMPEVNAALSVQGLQQQVAIKSAEAAELGRTLGPNHPEMIAAQAQLATLRAQLAATRGIQSNALSAASGAAVRREADLRNRLAEQQARMLRMSGTQDQLSVLQRDVDAARQTYDTVRQRLNDAALKSEVSRANTTVLDRATAPLLPFKPNVLLWLLGGLVFGGVLGCGLALILEIASPRARSASGLAKATDLDVLADFTDGSSDKSSALALRHA</sequence>
<dbReference type="PANTHER" id="PTHR32309">
    <property type="entry name" value="TYROSINE-PROTEIN KINASE"/>
    <property type="match status" value="1"/>
</dbReference>
<evidence type="ECO:0000256" key="7">
    <source>
        <dbReference type="SAM" id="Phobius"/>
    </source>
</evidence>
<reference evidence="11" key="1">
    <citation type="submission" date="2016-01" db="EMBL/GenBank/DDBJ databases">
        <title>Draft genome of Chromobacterium sp. F49.</title>
        <authorList>
            <person name="Hong K.W."/>
        </authorList>
    </citation>
    <scope>NUCLEOTIDE SEQUENCE [LARGE SCALE GENOMIC DNA]</scope>
    <source>
        <strain evidence="11">CN3</strain>
    </source>
</reference>
<keyword evidence="6" id="KW-0175">Coiled coil</keyword>
<evidence type="ECO:0000313" key="10">
    <source>
        <dbReference type="EMBL" id="KZE18030.1"/>
    </source>
</evidence>
<evidence type="ECO:0000313" key="11">
    <source>
        <dbReference type="Proteomes" id="UP000076609"/>
    </source>
</evidence>
<evidence type="ECO:0000256" key="6">
    <source>
        <dbReference type="SAM" id="Coils"/>
    </source>
</evidence>
<comment type="subcellular location">
    <subcellularLocation>
        <location evidence="1">Cell membrane</location>
        <topology evidence="1">Multi-pass membrane protein</topology>
    </subcellularLocation>
</comment>
<dbReference type="InterPro" id="IPR032807">
    <property type="entry name" value="GNVR"/>
</dbReference>
<evidence type="ECO:0000259" key="9">
    <source>
        <dbReference type="Pfam" id="PF13807"/>
    </source>
</evidence>
<evidence type="ECO:0000259" key="8">
    <source>
        <dbReference type="Pfam" id="PF02706"/>
    </source>
</evidence>
<keyword evidence="11" id="KW-1185">Reference proteome</keyword>
<keyword evidence="2" id="KW-1003">Cell membrane</keyword>
<dbReference type="RefSeq" id="WP_066688443.1">
    <property type="nucleotide sequence ID" value="NZ_LQQO01000003.1"/>
</dbReference>
<comment type="caution">
    <text evidence="10">The sequence shown here is derived from an EMBL/GenBank/DDBJ whole genome shotgun (WGS) entry which is preliminary data.</text>
</comment>
<evidence type="ECO:0000256" key="4">
    <source>
        <dbReference type="ARBA" id="ARBA00022989"/>
    </source>
</evidence>
<protein>
    <submittedName>
        <fullName evidence="10">Exopolysaccharide biosynthesis protein</fullName>
    </submittedName>
</protein>
<keyword evidence="3 7" id="KW-0812">Transmembrane</keyword>
<dbReference type="PANTHER" id="PTHR32309:SF13">
    <property type="entry name" value="FERRIC ENTEROBACTIN TRANSPORT PROTEIN FEPE"/>
    <property type="match status" value="1"/>
</dbReference>
<name>A0ABR5YF69_9SPHN</name>
<evidence type="ECO:0000256" key="1">
    <source>
        <dbReference type="ARBA" id="ARBA00004651"/>
    </source>
</evidence>
<dbReference type="Proteomes" id="UP000076609">
    <property type="component" value="Unassembled WGS sequence"/>
</dbReference>
<accession>A0ABR5YF69</accession>
<keyword evidence="4 7" id="KW-1133">Transmembrane helix</keyword>
<proteinExistence type="predicted"/>
<evidence type="ECO:0000256" key="5">
    <source>
        <dbReference type="ARBA" id="ARBA00023136"/>
    </source>
</evidence>